<evidence type="ECO:0000256" key="2">
    <source>
        <dbReference type="ARBA" id="ARBA00011044"/>
    </source>
</evidence>
<feature type="domain" description="Cas12f1-like TNB" evidence="10">
    <location>
        <begin position="294"/>
        <end position="361"/>
    </location>
</feature>
<evidence type="ECO:0000256" key="1">
    <source>
        <dbReference type="ARBA" id="ARBA00008761"/>
    </source>
</evidence>
<evidence type="ECO:0000256" key="3">
    <source>
        <dbReference type="ARBA" id="ARBA00022578"/>
    </source>
</evidence>
<dbReference type="Pfam" id="PF12323">
    <property type="entry name" value="HTH_OrfB_IS605"/>
    <property type="match status" value="1"/>
</dbReference>
<evidence type="ECO:0000256" key="8">
    <source>
        <dbReference type="SAM" id="MobiDB-lite"/>
    </source>
</evidence>
<feature type="region of interest" description="Disordered" evidence="8">
    <location>
        <begin position="204"/>
        <end position="236"/>
    </location>
</feature>
<dbReference type="NCBIfam" id="TIGR01766">
    <property type="entry name" value="IS200/IS605 family accessory protein TnpB-like domain"/>
    <property type="match status" value="1"/>
</dbReference>
<feature type="domain" description="Probable transposase IS891/IS1136/IS1341" evidence="9">
    <location>
        <begin position="166"/>
        <end position="282"/>
    </location>
</feature>
<dbReference type="InterPro" id="IPR001959">
    <property type="entry name" value="Transposase"/>
</dbReference>
<evidence type="ECO:0000259" key="10">
    <source>
        <dbReference type="Pfam" id="PF07282"/>
    </source>
</evidence>
<evidence type="ECO:0000256" key="4">
    <source>
        <dbReference type="ARBA" id="ARBA00022723"/>
    </source>
</evidence>
<dbReference type="GO" id="GO:0006310">
    <property type="term" value="P:DNA recombination"/>
    <property type="evidence" value="ECO:0007669"/>
    <property type="project" value="UniProtKB-KW"/>
</dbReference>
<dbReference type="InterPro" id="IPR021027">
    <property type="entry name" value="Transposase_put_HTH"/>
</dbReference>
<proteinExistence type="inferred from homology"/>
<comment type="similarity">
    <text evidence="2">In the N-terminal section; belongs to the transposase 2 family.</text>
</comment>
<dbReference type="Pfam" id="PF01385">
    <property type="entry name" value="OrfB_IS605"/>
    <property type="match status" value="1"/>
</dbReference>
<comment type="similarity">
    <text evidence="1">In the C-terminal section; belongs to the transposase 35 family.</text>
</comment>
<keyword evidence="7" id="KW-0233">DNA recombination</keyword>
<evidence type="ECO:0000259" key="9">
    <source>
        <dbReference type="Pfam" id="PF01385"/>
    </source>
</evidence>
<evidence type="ECO:0000313" key="13">
    <source>
        <dbReference type="Proteomes" id="UP000182190"/>
    </source>
</evidence>
<protein>
    <submittedName>
        <fullName evidence="12">Transposase</fullName>
    </submittedName>
</protein>
<keyword evidence="3" id="KW-0815">Transposition</keyword>
<dbReference type="PANTHER" id="PTHR30405">
    <property type="entry name" value="TRANSPOSASE"/>
    <property type="match status" value="1"/>
</dbReference>
<evidence type="ECO:0000256" key="6">
    <source>
        <dbReference type="ARBA" id="ARBA00023125"/>
    </source>
</evidence>
<dbReference type="GO" id="GO:0003677">
    <property type="term" value="F:DNA binding"/>
    <property type="evidence" value="ECO:0007669"/>
    <property type="project" value="UniProtKB-KW"/>
</dbReference>
<feature type="domain" description="Transposase putative helix-turn-helix" evidence="11">
    <location>
        <begin position="2"/>
        <end position="46"/>
    </location>
</feature>
<dbReference type="GO" id="GO:0046872">
    <property type="term" value="F:metal ion binding"/>
    <property type="evidence" value="ECO:0007669"/>
    <property type="project" value="UniProtKB-KW"/>
</dbReference>
<evidence type="ECO:0000256" key="5">
    <source>
        <dbReference type="ARBA" id="ARBA00022833"/>
    </source>
</evidence>
<gene>
    <name evidence="12" type="ORF">PL9631_490094</name>
</gene>
<evidence type="ECO:0000313" key="12">
    <source>
        <dbReference type="EMBL" id="VXD20058.1"/>
    </source>
</evidence>
<dbReference type="GO" id="GO:0032196">
    <property type="term" value="P:transposition"/>
    <property type="evidence" value="ECO:0007669"/>
    <property type="project" value="UniProtKB-KW"/>
</dbReference>
<feature type="compositionally biased region" description="Basic residues" evidence="8">
    <location>
        <begin position="204"/>
        <end position="220"/>
    </location>
</feature>
<dbReference type="OrthoDB" id="443538at2"/>
<keyword evidence="6" id="KW-0238">DNA-binding</keyword>
<dbReference type="AlphaFoldDB" id="A0A7Z9BQ47"/>
<name>A0A7Z9BQ47_9CYAN</name>
<dbReference type="NCBIfam" id="NF040570">
    <property type="entry name" value="guided_TnpB"/>
    <property type="match status" value="1"/>
</dbReference>
<dbReference type="InterPro" id="IPR010095">
    <property type="entry name" value="Cas12f1-like_TNB"/>
</dbReference>
<dbReference type="EMBL" id="CZCS02000189">
    <property type="protein sequence ID" value="VXD20058.1"/>
    <property type="molecule type" value="Genomic_DNA"/>
</dbReference>
<dbReference type="Proteomes" id="UP000182190">
    <property type="component" value="Unassembled WGS sequence"/>
</dbReference>
<dbReference type="Pfam" id="PF07282">
    <property type="entry name" value="Cas12f1-like_TNB"/>
    <property type="match status" value="1"/>
</dbReference>
<evidence type="ECO:0000259" key="11">
    <source>
        <dbReference type="Pfam" id="PF12323"/>
    </source>
</evidence>
<dbReference type="PANTHER" id="PTHR30405:SF25">
    <property type="entry name" value="RNA-GUIDED DNA ENDONUCLEASE INSQ-RELATED"/>
    <property type="match status" value="1"/>
</dbReference>
<keyword evidence="4" id="KW-0479">Metal-binding</keyword>
<organism evidence="12 13">
    <name type="scientific">Planktothrix paucivesiculata PCC 9631</name>
    <dbReference type="NCBI Taxonomy" id="671071"/>
    <lineage>
        <taxon>Bacteria</taxon>
        <taxon>Bacillati</taxon>
        <taxon>Cyanobacteriota</taxon>
        <taxon>Cyanophyceae</taxon>
        <taxon>Oscillatoriophycideae</taxon>
        <taxon>Oscillatoriales</taxon>
        <taxon>Microcoleaceae</taxon>
        <taxon>Planktothrix</taxon>
    </lineage>
</organism>
<keyword evidence="13" id="KW-1185">Reference proteome</keyword>
<dbReference type="InterPro" id="IPR051399">
    <property type="entry name" value="RNA-guided_DNA_endo/Transpos"/>
</dbReference>
<dbReference type="RefSeq" id="WP_083618594.1">
    <property type="nucleotide sequence ID" value="NZ_LR735008.1"/>
</dbReference>
<comment type="caution">
    <text evidence="12">The sequence shown here is derived from an EMBL/GenBank/DDBJ whole genome shotgun (WGS) entry which is preliminary data.</text>
</comment>
<sequence length="418" mass="47568">MFQGYKFRIYPTTEQQITLAKSFGCCRWYWNYALNLCQETYKQTGKGLFRKAIQGLLPQLKKEYPWLKDAYSQCLQFVALNLSTAYKNFFEKRARLPQFKSKHGRQSISYPQSVKFEGDYLKLPGKVGLIYCRRHREFKGLIKTVTISKNRDGKYHASVLVDDGKEIPNSSTNGKAIGIDLGLTHLAITSDGDKYSNPKHFAKHQRNLKRKQQKLSRKQKACTERSRSGSNSRQKARLKVAKVHAKIARCREDFLHKLSRKIVDENQVIAVEDLGVKNMVKNHKLAKSISDCGWGMFGTMLKYKAEKEGKTYIEIDRFFPSSKTCNVCLNQVGSLPLDIRSWTCEHCQTTHDRDINASINIKNEALRILRLCSVQVLSLGTSDTASLRGCQSPEQTSVSSDAIPVDARSPHLLVEKCG</sequence>
<keyword evidence="5" id="KW-0862">Zinc</keyword>
<reference evidence="12" key="1">
    <citation type="submission" date="2019-10" db="EMBL/GenBank/DDBJ databases">
        <authorList>
            <consortium name="Genoscope - CEA"/>
            <person name="William W."/>
        </authorList>
    </citation>
    <scope>NUCLEOTIDE SEQUENCE [LARGE SCALE GENOMIC DNA]</scope>
    <source>
        <strain evidence="12">BBR_PRJEB10994</strain>
    </source>
</reference>
<accession>A0A7Z9BQ47</accession>
<evidence type="ECO:0000256" key="7">
    <source>
        <dbReference type="ARBA" id="ARBA00023172"/>
    </source>
</evidence>